<organism evidence="4 5">
    <name type="scientific">Thermoproteota archaeon</name>
    <dbReference type="NCBI Taxonomy" id="2056631"/>
    <lineage>
        <taxon>Archaea</taxon>
        <taxon>Thermoproteota</taxon>
    </lineage>
</organism>
<keyword evidence="4" id="KW-0378">Hydrolase</keyword>
<feature type="domain" description="HIT" evidence="3">
    <location>
        <begin position="23"/>
        <end position="132"/>
    </location>
</feature>
<dbReference type="SUPFAM" id="SSF54197">
    <property type="entry name" value="HIT-like"/>
    <property type="match status" value="1"/>
</dbReference>
<dbReference type="InterPro" id="IPR052908">
    <property type="entry name" value="AP-4-A_phosphorylase"/>
</dbReference>
<accession>A0A497EYG2</accession>
<comment type="caution">
    <text evidence="4">The sequence shown here is derived from an EMBL/GenBank/DDBJ whole genome shotgun (WGS) entry which is preliminary data.</text>
</comment>
<dbReference type="CDD" id="cd01275">
    <property type="entry name" value="FHIT"/>
    <property type="match status" value="1"/>
</dbReference>
<dbReference type="PANTHER" id="PTHR42997:SF1">
    <property type="entry name" value="AP-4-A PHOSPHORYLASE"/>
    <property type="match status" value="1"/>
</dbReference>
<dbReference type="EMBL" id="QMRA01000126">
    <property type="protein sequence ID" value="RLE52227.1"/>
    <property type="molecule type" value="Genomic_DNA"/>
</dbReference>
<name>A0A497EYG2_9CREN</name>
<feature type="short sequence motif" description="Histidine triad motif" evidence="2">
    <location>
        <begin position="117"/>
        <end position="121"/>
    </location>
</feature>
<protein>
    <submittedName>
        <fullName evidence="4">HIT family hydrolase</fullName>
    </submittedName>
</protein>
<dbReference type="InterPro" id="IPR036265">
    <property type="entry name" value="HIT-like_sf"/>
</dbReference>
<evidence type="ECO:0000259" key="3">
    <source>
        <dbReference type="PROSITE" id="PS51084"/>
    </source>
</evidence>
<keyword evidence="1" id="KW-0547">Nucleotide-binding</keyword>
<evidence type="ECO:0000313" key="4">
    <source>
        <dbReference type="EMBL" id="RLE52227.1"/>
    </source>
</evidence>
<dbReference type="PROSITE" id="PS51084">
    <property type="entry name" value="HIT_2"/>
    <property type="match status" value="1"/>
</dbReference>
<dbReference type="Gene3D" id="3.30.428.10">
    <property type="entry name" value="HIT-like"/>
    <property type="match status" value="1"/>
</dbReference>
<dbReference type="Proteomes" id="UP000269499">
    <property type="component" value="Unassembled WGS sequence"/>
</dbReference>
<dbReference type="PANTHER" id="PTHR42997">
    <property type="entry name" value="HIT FAMILY HYDROLASE"/>
    <property type="match status" value="1"/>
</dbReference>
<gene>
    <name evidence="4" type="ORF">DRJ26_04940</name>
</gene>
<proteinExistence type="predicted"/>
<sequence length="165" mass="19179">MKQLWAPWRMSYIRAPKGEVECFLCRYPKLNRDEEFYILLRGEHAFVILNAFPYNNGHLMVAPYRHVVYPEDLNLNEVDEMFKLTNLCIKALKRAFNPDGFNLGLNIGRAAGAGAEHLHLHIVPRWFGDTNFMPVLAETKVISQHLRETYWELKKALEEICSSSV</sequence>
<reference evidence="4 5" key="1">
    <citation type="submission" date="2018-06" db="EMBL/GenBank/DDBJ databases">
        <title>Extensive metabolic versatility and redundancy in microbially diverse, dynamic hydrothermal sediments.</title>
        <authorList>
            <person name="Dombrowski N."/>
            <person name="Teske A."/>
            <person name="Baker B.J."/>
        </authorList>
    </citation>
    <scope>NUCLEOTIDE SEQUENCE [LARGE SCALE GENOMIC DNA]</scope>
    <source>
        <strain evidence="4">B20_G2</strain>
    </source>
</reference>
<dbReference type="AlphaFoldDB" id="A0A497EYG2"/>
<evidence type="ECO:0000256" key="1">
    <source>
        <dbReference type="ARBA" id="ARBA00022741"/>
    </source>
</evidence>
<dbReference type="GO" id="GO:0016787">
    <property type="term" value="F:hydrolase activity"/>
    <property type="evidence" value="ECO:0007669"/>
    <property type="project" value="UniProtKB-KW"/>
</dbReference>
<dbReference type="InterPro" id="IPR011146">
    <property type="entry name" value="HIT-like"/>
</dbReference>
<dbReference type="InterPro" id="IPR039383">
    <property type="entry name" value="FHIT"/>
</dbReference>
<dbReference type="GO" id="GO:0000166">
    <property type="term" value="F:nucleotide binding"/>
    <property type="evidence" value="ECO:0007669"/>
    <property type="project" value="UniProtKB-KW"/>
</dbReference>
<evidence type="ECO:0000313" key="5">
    <source>
        <dbReference type="Proteomes" id="UP000269499"/>
    </source>
</evidence>
<dbReference type="Pfam" id="PF01230">
    <property type="entry name" value="HIT"/>
    <property type="match status" value="1"/>
</dbReference>
<evidence type="ECO:0000256" key="2">
    <source>
        <dbReference type="PROSITE-ProRule" id="PRU00464"/>
    </source>
</evidence>